<feature type="signal peptide" evidence="1">
    <location>
        <begin position="1"/>
        <end position="24"/>
    </location>
</feature>
<dbReference type="AlphaFoldDB" id="A0A1J3IDF8"/>
<name>A0A1J3IDF8_NOCCA</name>
<dbReference type="PANTHER" id="PTHR23274:SF51">
    <property type="entry name" value="OS03G0423850 PROTEIN"/>
    <property type="match status" value="1"/>
</dbReference>
<dbReference type="GO" id="GO:0005657">
    <property type="term" value="C:replication fork"/>
    <property type="evidence" value="ECO:0007669"/>
    <property type="project" value="TreeGrafter"/>
</dbReference>
<organism evidence="2">
    <name type="scientific">Noccaea caerulescens</name>
    <name type="common">Alpine penny-cress</name>
    <name type="synonym">Thlaspi caerulescens</name>
    <dbReference type="NCBI Taxonomy" id="107243"/>
    <lineage>
        <taxon>Eukaryota</taxon>
        <taxon>Viridiplantae</taxon>
        <taxon>Streptophyta</taxon>
        <taxon>Embryophyta</taxon>
        <taxon>Tracheophyta</taxon>
        <taxon>Spermatophyta</taxon>
        <taxon>Magnoliopsida</taxon>
        <taxon>eudicotyledons</taxon>
        <taxon>Gunneridae</taxon>
        <taxon>Pentapetalae</taxon>
        <taxon>rosids</taxon>
        <taxon>malvids</taxon>
        <taxon>Brassicales</taxon>
        <taxon>Brassicaceae</taxon>
        <taxon>Coluteocarpeae</taxon>
        <taxon>Noccaea</taxon>
    </lineage>
</organism>
<dbReference type="SUPFAM" id="SSF52540">
    <property type="entry name" value="P-loop containing nucleoside triphosphate hydrolases"/>
    <property type="match status" value="1"/>
</dbReference>
<keyword evidence="1" id="KW-0732">Signal</keyword>
<protein>
    <recommendedName>
        <fullName evidence="3">ATP-dependent DNA helicase PIF1</fullName>
    </recommendedName>
</protein>
<dbReference type="InterPro" id="IPR027417">
    <property type="entry name" value="P-loop_NTPase"/>
</dbReference>
<evidence type="ECO:0000313" key="2">
    <source>
        <dbReference type="EMBL" id="JAU78455.1"/>
    </source>
</evidence>
<sequence length="122" mass="13874">MFRIFHRFFPFLFSVIVSFKISASISNQVFRSVPVFSVSAVIICLSRPDDSVSGDKVFIPRMLLSPTDVKLPFRFQRRQFPISPCFGMTINKSQGQSLYNVGIYLPKAVFTHGQNYMLPSQG</sequence>
<dbReference type="GO" id="GO:0006260">
    <property type="term" value="P:DNA replication"/>
    <property type="evidence" value="ECO:0007669"/>
    <property type="project" value="TreeGrafter"/>
</dbReference>
<reference evidence="2" key="1">
    <citation type="submission" date="2016-07" db="EMBL/GenBank/DDBJ databases">
        <title>De novo transcriptome assembly of four accessions of the metal hyperaccumulator plant Noccaea caerulescens.</title>
        <authorList>
            <person name="Blande D."/>
            <person name="Halimaa P."/>
            <person name="Tervahauta A.I."/>
            <person name="Aarts M.G."/>
            <person name="Karenlampi S.O."/>
        </authorList>
    </citation>
    <scope>NUCLEOTIDE SEQUENCE</scope>
</reference>
<evidence type="ECO:0000256" key="1">
    <source>
        <dbReference type="SAM" id="SignalP"/>
    </source>
</evidence>
<evidence type="ECO:0008006" key="3">
    <source>
        <dbReference type="Google" id="ProtNLM"/>
    </source>
</evidence>
<proteinExistence type="predicted"/>
<dbReference type="EMBL" id="GEVM01027483">
    <property type="protein sequence ID" value="JAU78455.1"/>
    <property type="molecule type" value="Transcribed_RNA"/>
</dbReference>
<dbReference type="PANTHER" id="PTHR23274">
    <property type="entry name" value="DNA HELICASE-RELATED"/>
    <property type="match status" value="1"/>
</dbReference>
<feature type="chain" id="PRO_5009623377" description="ATP-dependent DNA helicase PIF1" evidence="1">
    <location>
        <begin position="25"/>
        <end position="122"/>
    </location>
</feature>
<accession>A0A1J3IDF8</accession>
<gene>
    <name evidence="2" type="ORF">MP_TR58_c0_g1_i1_g.46</name>
</gene>